<name>A0A1B6D3I0_9HEMI</name>
<evidence type="ECO:0000256" key="5">
    <source>
        <dbReference type="ARBA" id="ARBA00022832"/>
    </source>
</evidence>
<dbReference type="GO" id="GO:0009922">
    <property type="term" value="F:fatty acid elongase activity"/>
    <property type="evidence" value="ECO:0007669"/>
    <property type="project" value="UniProtKB-EC"/>
</dbReference>
<dbReference type="PANTHER" id="PTHR11157">
    <property type="entry name" value="FATTY ACID ACYL TRANSFERASE-RELATED"/>
    <property type="match status" value="1"/>
</dbReference>
<dbReference type="Pfam" id="PF01151">
    <property type="entry name" value="ELO"/>
    <property type="match status" value="1"/>
</dbReference>
<reference evidence="11" key="1">
    <citation type="submission" date="2015-12" db="EMBL/GenBank/DDBJ databases">
        <title>De novo transcriptome assembly of four potential Pierce s Disease insect vectors from Arizona vineyards.</title>
        <authorList>
            <person name="Tassone E.E."/>
        </authorList>
    </citation>
    <scope>NUCLEOTIDE SEQUENCE</scope>
</reference>
<gene>
    <name evidence="12" type="ORF">g.3831</name>
    <name evidence="11" type="ORF">g.3832</name>
</gene>
<feature type="transmembrane region" description="Helical" evidence="10">
    <location>
        <begin position="110"/>
        <end position="135"/>
    </location>
</feature>
<comment type="catalytic activity">
    <reaction evidence="10">
        <text>a very-long-chain acyl-CoA + malonyl-CoA + H(+) = a very-long-chain 3-oxoacyl-CoA + CO2 + CoA</text>
        <dbReference type="Rhea" id="RHEA:32727"/>
        <dbReference type="ChEBI" id="CHEBI:15378"/>
        <dbReference type="ChEBI" id="CHEBI:16526"/>
        <dbReference type="ChEBI" id="CHEBI:57287"/>
        <dbReference type="ChEBI" id="CHEBI:57384"/>
        <dbReference type="ChEBI" id="CHEBI:90725"/>
        <dbReference type="ChEBI" id="CHEBI:90736"/>
        <dbReference type="EC" id="2.3.1.199"/>
    </reaction>
</comment>
<feature type="transmembrane region" description="Helical" evidence="10">
    <location>
        <begin position="65"/>
        <end position="81"/>
    </location>
</feature>
<accession>A0A1B6D3I0</accession>
<feature type="transmembrane region" description="Helical" evidence="10">
    <location>
        <begin position="171"/>
        <end position="189"/>
    </location>
</feature>
<feature type="transmembrane region" description="Helical" evidence="10">
    <location>
        <begin position="209"/>
        <end position="227"/>
    </location>
</feature>
<dbReference type="GO" id="GO:0019367">
    <property type="term" value="P:fatty acid elongation, saturated fatty acid"/>
    <property type="evidence" value="ECO:0007669"/>
    <property type="project" value="TreeGrafter"/>
</dbReference>
<feature type="transmembrane region" description="Helical" evidence="10">
    <location>
        <begin position="147"/>
        <end position="165"/>
    </location>
</feature>
<evidence type="ECO:0000256" key="9">
    <source>
        <dbReference type="ARBA" id="ARBA00023160"/>
    </source>
</evidence>
<dbReference type="GO" id="GO:0005789">
    <property type="term" value="C:endoplasmic reticulum membrane"/>
    <property type="evidence" value="ECO:0007669"/>
    <property type="project" value="TreeGrafter"/>
</dbReference>
<feature type="transmembrane region" description="Helical" evidence="10">
    <location>
        <begin position="26"/>
        <end position="45"/>
    </location>
</feature>
<dbReference type="GO" id="GO:0042761">
    <property type="term" value="P:very long-chain fatty acid biosynthetic process"/>
    <property type="evidence" value="ECO:0007669"/>
    <property type="project" value="TreeGrafter"/>
</dbReference>
<keyword evidence="3 10" id="KW-0808">Transferase</keyword>
<organism evidence="11">
    <name type="scientific">Clastoptera arizonana</name>
    <name type="common">Arizona spittle bug</name>
    <dbReference type="NCBI Taxonomy" id="38151"/>
    <lineage>
        <taxon>Eukaryota</taxon>
        <taxon>Metazoa</taxon>
        <taxon>Ecdysozoa</taxon>
        <taxon>Arthropoda</taxon>
        <taxon>Hexapoda</taxon>
        <taxon>Insecta</taxon>
        <taxon>Pterygota</taxon>
        <taxon>Neoptera</taxon>
        <taxon>Paraneoptera</taxon>
        <taxon>Hemiptera</taxon>
        <taxon>Auchenorrhyncha</taxon>
        <taxon>Cercopoidea</taxon>
        <taxon>Clastopteridae</taxon>
        <taxon>Clastoptera</taxon>
    </lineage>
</organism>
<evidence type="ECO:0000256" key="3">
    <source>
        <dbReference type="ARBA" id="ARBA00022679"/>
    </source>
</evidence>
<evidence type="ECO:0000256" key="2">
    <source>
        <dbReference type="ARBA" id="ARBA00022516"/>
    </source>
</evidence>
<feature type="transmembrane region" description="Helical" evidence="10">
    <location>
        <begin position="233"/>
        <end position="255"/>
    </location>
</feature>
<dbReference type="InterPro" id="IPR002076">
    <property type="entry name" value="ELO_fam"/>
</dbReference>
<keyword evidence="9 10" id="KW-0275">Fatty acid biosynthesis</keyword>
<dbReference type="EMBL" id="GEDC01000461">
    <property type="protein sequence ID" value="JAS36837.1"/>
    <property type="molecule type" value="Transcribed_RNA"/>
</dbReference>
<protein>
    <recommendedName>
        <fullName evidence="10">Elongation of very long chain fatty acids protein</fullName>
        <ecNumber evidence="10">2.3.1.199</ecNumber>
    </recommendedName>
    <alternativeName>
        <fullName evidence="10">Very-long-chain 3-oxoacyl-CoA synthase</fullName>
    </alternativeName>
</protein>
<evidence type="ECO:0000256" key="8">
    <source>
        <dbReference type="ARBA" id="ARBA00023136"/>
    </source>
</evidence>
<proteinExistence type="inferred from homology"/>
<keyword evidence="8 10" id="KW-0472">Membrane</keyword>
<dbReference type="GO" id="GO:0034626">
    <property type="term" value="P:fatty acid elongation, polyunsaturated fatty acid"/>
    <property type="evidence" value="ECO:0007669"/>
    <property type="project" value="TreeGrafter"/>
</dbReference>
<keyword evidence="5 10" id="KW-0276">Fatty acid metabolism</keyword>
<evidence type="ECO:0000256" key="10">
    <source>
        <dbReference type="RuleBase" id="RU361115"/>
    </source>
</evidence>
<evidence type="ECO:0000313" key="11">
    <source>
        <dbReference type="EMBL" id="JAS20259.1"/>
    </source>
</evidence>
<dbReference type="PANTHER" id="PTHR11157:SF69">
    <property type="entry name" value="ELONGATION OF VERY LONG CHAIN FATTY ACIDS PROTEIN 7"/>
    <property type="match status" value="1"/>
</dbReference>
<evidence type="ECO:0000256" key="4">
    <source>
        <dbReference type="ARBA" id="ARBA00022692"/>
    </source>
</evidence>
<comment type="subcellular location">
    <subcellularLocation>
        <location evidence="1">Membrane</location>
        <topology evidence="1">Multi-pass membrane protein</topology>
    </subcellularLocation>
</comment>
<keyword evidence="7 10" id="KW-0443">Lipid metabolism</keyword>
<dbReference type="AlphaFoldDB" id="A0A1B6D3I0"/>
<dbReference type="EC" id="2.3.1.199" evidence="10"/>
<dbReference type="EMBL" id="GEDC01017039">
    <property type="protein sequence ID" value="JAS20259.1"/>
    <property type="molecule type" value="Transcribed_RNA"/>
</dbReference>
<keyword evidence="6 10" id="KW-1133">Transmembrane helix</keyword>
<evidence type="ECO:0000256" key="7">
    <source>
        <dbReference type="ARBA" id="ARBA00023098"/>
    </source>
</evidence>
<dbReference type="GO" id="GO:0030148">
    <property type="term" value="P:sphingolipid biosynthetic process"/>
    <property type="evidence" value="ECO:0007669"/>
    <property type="project" value="TreeGrafter"/>
</dbReference>
<sequence>MAALLKEVTLYYKKLEEIADPRVEKWPLMSSPLPVLILIIIYQYFFRSLGPKIMENRPPINVKNAMIIYNVFQILLSGWFVEESLRTVWLPGKYNILNQPVDYSDEPFPVYVAFVCYIFFLSKILDLLDTVFMILRKKTNQQSFLHTYHHSIMVLVIWLGVKFMAGGNSVIFGTINAFVHTVMYSYYLLTLIRPEYKKSVWWKRHLTELQLVQFVITMTLGVIYVLQNNDYKTRLLGFVMIPQDAFFLVLFWDFYKKTYLSKNKRV</sequence>
<evidence type="ECO:0000313" key="12">
    <source>
        <dbReference type="EMBL" id="JAS36837.1"/>
    </source>
</evidence>
<keyword evidence="2 10" id="KW-0444">Lipid biosynthesis</keyword>
<dbReference type="GO" id="GO:0034625">
    <property type="term" value="P:fatty acid elongation, monounsaturated fatty acid"/>
    <property type="evidence" value="ECO:0007669"/>
    <property type="project" value="TreeGrafter"/>
</dbReference>
<evidence type="ECO:0000256" key="6">
    <source>
        <dbReference type="ARBA" id="ARBA00022989"/>
    </source>
</evidence>
<comment type="similarity">
    <text evidence="10">Belongs to the ELO family.</text>
</comment>
<keyword evidence="4 10" id="KW-0812">Transmembrane</keyword>
<evidence type="ECO:0000256" key="1">
    <source>
        <dbReference type="ARBA" id="ARBA00004141"/>
    </source>
</evidence>